<dbReference type="EMBL" id="BMEO01000003">
    <property type="protein sequence ID" value="GGF91074.1"/>
    <property type="molecule type" value="Genomic_DNA"/>
</dbReference>
<dbReference type="PROSITE" id="PS51257">
    <property type="entry name" value="PROKAR_LIPOPROTEIN"/>
    <property type="match status" value="1"/>
</dbReference>
<evidence type="ECO:0000313" key="2">
    <source>
        <dbReference type="EMBL" id="GGF91074.1"/>
    </source>
</evidence>
<dbReference type="RefSeq" id="WP_188364624.1">
    <property type="nucleotide sequence ID" value="NZ_BAABJF010000017.1"/>
</dbReference>
<protein>
    <submittedName>
        <fullName evidence="2">Cytochrome c</fullName>
    </submittedName>
</protein>
<keyword evidence="3" id="KW-1185">Reference proteome</keyword>
<reference evidence="2" key="2">
    <citation type="submission" date="2020-09" db="EMBL/GenBank/DDBJ databases">
        <authorList>
            <person name="Sun Q."/>
            <person name="Zhou Y."/>
        </authorList>
    </citation>
    <scope>NUCLEOTIDE SEQUENCE</scope>
    <source>
        <strain evidence="2">CGMCC 1.12181</strain>
    </source>
</reference>
<dbReference type="AlphaFoldDB" id="A0A917CJS7"/>
<name>A0A917CJS7_9GAMM</name>
<evidence type="ECO:0000313" key="3">
    <source>
        <dbReference type="Proteomes" id="UP000605253"/>
    </source>
</evidence>
<feature type="domain" description="Tll0287-like" evidence="1">
    <location>
        <begin position="59"/>
        <end position="192"/>
    </location>
</feature>
<organism evidence="2 3">
    <name type="scientific">Marinicella pacifica</name>
    <dbReference type="NCBI Taxonomy" id="1171543"/>
    <lineage>
        <taxon>Bacteria</taxon>
        <taxon>Pseudomonadati</taxon>
        <taxon>Pseudomonadota</taxon>
        <taxon>Gammaproteobacteria</taxon>
        <taxon>Lysobacterales</taxon>
        <taxon>Marinicellaceae</taxon>
        <taxon>Marinicella</taxon>
    </lineage>
</organism>
<accession>A0A917CJS7</accession>
<dbReference type="InterPro" id="IPR021796">
    <property type="entry name" value="Tll0287-like_dom"/>
</dbReference>
<proteinExistence type="predicted"/>
<evidence type="ECO:0000259" key="1">
    <source>
        <dbReference type="Pfam" id="PF11845"/>
    </source>
</evidence>
<gene>
    <name evidence="2" type="ORF">GCM10011365_10340</name>
</gene>
<reference evidence="2" key="1">
    <citation type="journal article" date="2014" name="Int. J. Syst. Evol. Microbiol.">
        <title>Complete genome sequence of Corynebacterium casei LMG S-19264T (=DSM 44701T), isolated from a smear-ripened cheese.</title>
        <authorList>
            <consortium name="US DOE Joint Genome Institute (JGI-PGF)"/>
            <person name="Walter F."/>
            <person name="Albersmeier A."/>
            <person name="Kalinowski J."/>
            <person name="Ruckert C."/>
        </authorList>
    </citation>
    <scope>NUCLEOTIDE SEQUENCE</scope>
    <source>
        <strain evidence="2">CGMCC 1.12181</strain>
    </source>
</reference>
<sequence>MKQLMLIATILFLVACQPQTKQQSSETVTEAAEIDYLSLGQQHAQKAQQKLGGNLKKAMQASGPVGALHFCHEQAIPLTQSVVAGDLLDLKRVSDKNRNPDNVPNADELNYIKQAKARLAAGEKPSGEVREANGRMVGYYPIVSQPGCLQCHGSTKTDIAPETLQAIKERYPNDKATGFDVNQLRGIWVVTMSKHPSQHPLKNP</sequence>
<dbReference type="Pfam" id="PF11845">
    <property type="entry name" value="Tll0287-like"/>
    <property type="match status" value="1"/>
</dbReference>
<comment type="caution">
    <text evidence="2">The sequence shown here is derived from an EMBL/GenBank/DDBJ whole genome shotgun (WGS) entry which is preliminary data.</text>
</comment>
<dbReference type="Proteomes" id="UP000605253">
    <property type="component" value="Unassembled WGS sequence"/>
</dbReference>